<evidence type="ECO:0000313" key="2">
    <source>
        <dbReference type="Proteomes" id="UP001459277"/>
    </source>
</evidence>
<dbReference type="EMBL" id="JAZDWU010000010">
    <property type="protein sequence ID" value="KAK9989601.1"/>
    <property type="molecule type" value="Genomic_DNA"/>
</dbReference>
<comment type="caution">
    <text evidence="1">The sequence shown here is derived from an EMBL/GenBank/DDBJ whole genome shotgun (WGS) entry which is preliminary data.</text>
</comment>
<name>A0AAW2BUS7_9ROSI</name>
<gene>
    <name evidence="1" type="ORF">SO802_029840</name>
</gene>
<sequence length="206" mass="22508">MNSIPRNHTIEGPWQLIIKVAGVLRKRARRSAYALEARNMQGEVMFTGVASSAAGTAYGAAQEALVEAAIKTRNLGFCRVLFLSNCNRLVQVCKKESAPHWQENTMIADLLSLQQNGLISKLCFVPKVVLGSVCHLADMATRMPIHQCWSSPALCLALGHQMDHNGTTCTNYSPLGLLGKLFFGGVSVSYGVELISTRYSLQHIMT</sequence>
<evidence type="ECO:0008006" key="3">
    <source>
        <dbReference type="Google" id="ProtNLM"/>
    </source>
</evidence>
<dbReference type="AlphaFoldDB" id="A0AAW2BUS7"/>
<keyword evidence="2" id="KW-1185">Reference proteome</keyword>
<evidence type="ECO:0000313" key="1">
    <source>
        <dbReference type="EMBL" id="KAK9989601.1"/>
    </source>
</evidence>
<accession>A0AAW2BUS7</accession>
<reference evidence="1 2" key="1">
    <citation type="submission" date="2024-01" db="EMBL/GenBank/DDBJ databases">
        <title>A telomere-to-telomere, gap-free genome of sweet tea (Lithocarpus litseifolius).</title>
        <authorList>
            <person name="Zhou J."/>
        </authorList>
    </citation>
    <scope>NUCLEOTIDE SEQUENCE [LARGE SCALE GENOMIC DNA]</scope>
    <source>
        <strain evidence="1">Zhou-2022a</strain>
        <tissue evidence="1">Leaf</tissue>
    </source>
</reference>
<proteinExistence type="predicted"/>
<organism evidence="1 2">
    <name type="scientific">Lithocarpus litseifolius</name>
    <dbReference type="NCBI Taxonomy" id="425828"/>
    <lineage>
        <taxon>Eukaryota</taxon>
        <taxon>Viridiplantae</taxon>
        <taxon>Streptophyta</taxon>
        <taxon>Embryophyta</taxon>
        <taxon>Tracheophyta</taxon>
        <taxon>Spermatophyta</taxon>
        <taxon>Magnoliopsida</taxon>
        <taxon>eudicotyledons</taxon>
        <taxon>Gunneridae</taxon>
        <taxon>Pentapetalae</taxon>
        <taxon>rosids</taxon>
        <taxon>fabids</taxon>
        <taxon>Fagales</taxon>
        <taxon>Fagaceae</taxon>
        <taxon>Lithocarpus</taxon>
    </lineage>
</organism>
<protein>
    <recommendedName>
        <fullName evidence="3">RNase H type-1 domain-containing protein</fullName>
    </recommendedName>
</protein>
<dbReference type="Proteomes" id="UP001459277">
    <property type="component" value="Unassembled WGS sequence"/>
</dbReference>